<accession>I7MLB8</accession>
<keyword evidence="4" id="KW-1185">Reference proteome</keyword>
<keyword evidence="1" id="KW-0175">Coiled coil</keyword>
<organism evidence="3 4">
    <name type="scientific">Tetrahymena thermophila (strain SB210)</name>
    <dbReference type="NCBI Taxonomy" id="312017"/>
    <lineage>
        <taxon>Eukaryota</taxon>
        <taxon>Sar</taxon>
        <taxon>Alveolata</taxon>
        <taxon>Ciliophora</taxon>
        <taxon>Intramacronucleata</taxon>
        <taxon>Oligohymenophorea</taxon>
        <taxon>Hymenostomatida</taxon>
        <taxon>Tetrahymenina</taxon>
        <taxon>Tetrahymenidae</taxon>
        <taxon>Tetrahymena</taxon>
    </lineage>
</organism>
<dbReference type="OrthoDB" id="300283at2759"/>
<dbReference type="Proteomes" id="UP000009168">
    <property type="component" value="Unassembled WGS sequence"/>
</dbReference>
<dbReference type="eggNOG" id="ENOG502SV2R">
    <property type="taxonomic scope" value="Eukaryota"/>
</dbReference>
<dbReference type="GeneID" id="7839801"/>
<feature type="compositionally biased region" description="Basic and acidic residues" evidence="2">
    <location>
        <begin position="33"/>
        <end position="48"/>
    </location>
</feature>
<feature type="compositionally biased region" description="Low complexity" evidence="2">
    <location>
        <begin position="85"/>
        <end position="94"/>
    </location>
</feature>
<dbReference type="InParanoid" id="I7MLB8"/>
<feature type="region of interest" description="Disordered" evidence="2">
    <location>
        <begin position="1"/>
        <end position="99"/>
    </location>
</feature>
<feature type="compositionally biased region" description="Acidic residues" evidence="2">
    <location>
        <begin position="49"/>
        <end position="65"/>
    </location>
</feature>
<sequence length="1550" mass="183328">MSRNQETLAKFNEASVEEIPEDSHDQYNEEFEKDQSHQEEKEAEKKNEDDDADQYNQDEFDLEDNQNDKQQQSQKEIEKSRDNLSVSSKQSQNKSKQDILQAQVSNKALPKVEYRKNNYLIYLREISGGKFVQQKERARQINDRNQLKTLIYYRFGDKNWIEGKLRTMLEVPFERNQTEEEIEFKLITIDEDAEVQVKQKFKLHELNLTKEKPFDTFTCKFDSRKDGEHKSTYIKFALVFDATILSYVEDQNEQTLQIFKDKKNQQAKKLGIQQQQPGKNVILLSFTLKDIEKYTEFVKQRKQSLRDQMILTTSTNWFCRYLIQIQLAKQKCQVYLDDPERDDLYLFYTRNMGQITVQLFEQIYETFQLDSYGQITYKETKLKSESLLGKPVEISIEDLISKGKGYQMFNETFDQILQTNFTISMIPEKTQFHNKFLGFTSIKILETSVFNETQQPTHMEISLYSMDNELINQVWRLKPFAHYSQNVQKISTWDYQHDLVYKKNFQDAEENVDAAIPEELFRRILQDESQNSVSKLEGDFPIDEDFKIYIKNYQHLMSYEPILVDSKADYKDLKFSQKNNHIFFKTSCPFDYISIKLYSGDHRKSDNLIGVYEESFFKVPENNLILGYIYLDKDGRVESNFNQIEAKNKLSSNKQDILDNDKNDDIIGTIKFSIDHFGYNKFLIEDSVTWVKEIINYKEDSDQLVSEIKTSIKNVISKQQKLQVLRLSLSEIWNLIDLVEQVIPQSALSEQFDLRIKLGTICYTIRLVVNRFDKKSFKKQDVLYKLEKENSRCYFERINDKFYSYSKTEDYVIQICVDTDISSSLIFQITSSLESLIIELRTISKNDEVLAFCSEQIKNIYFFNTEGFIILPLSIPDINKRYANNKYTKDNSQKLDFFNNTVYFKFNFDFIEVDNFNQTPQDNSAGLYTLGLYIPPQQNLTKDKQKLLRQFVYQLNIHEINSDKKFEKNINFSSIIPKFTIDYFKNFEFNRSGDLFFVVKIKKVYSGDLEEDDEDNEYIFQKQYHINFNYSTNQENYNKDIKLEKIKLKLNSFEQIICSFYDETINQKLSLTLQVNYKYNYFIEYPQQLITICIPFGLEQKMITSDIIDSNYSLTLKLSSLSREALKYKKNSQEHVISFGNKKKSQDQEYTYESFDFRDNLVLQIFSDTDLMETSIIKISDLILLDASKSQEDYSIQQIEEGDNESVNNLSQISINKKKMLTQKQQMQPPSSDYLWTFIIFSNKKFEFFIKMKDRVPRAEKSVFLKQEQSIAQSKKDSSINKGGAKAANQSVLKEEKKEYDLYTIKKMIQDKQKENQLLSTELQKTQKEIIKQENAIKELEDIQKRSNAKAMDPQKPKRTTAPIQLSEEANKAKILFQSICQCGAPSPKYKGFCENCVEEMKNEYKKKYDEYKIVADKYETLYIKNINTDTKIIKMKKKIESLQKEAAFMDSEQTNEQNGDEKLLLDEINFIKQNIKLTQAEIKMMQNENQRVINEKYHLQNSLEEKIANQLQKITKLNQEASEFKKRREDLEEKIDQINKNYAQQRQNI</sequence>
<proteinExistence type="predicted"/>
<gene>
    <name evidence="3" type="ORF">TTHERM_00933200</name>
</gene>
<evidence type="ECO:0000256" key="1">
    <source>
        <dbReference type="SAM" id="Coils"/>
    </source>
</evidence>
<reference evidence="4" key="1">
    <citation type="journal article" date="2006" name="PLoS Biol.">
        <title>Macronuclear genome sequence of the ciliate Tetrahymena thermophila, a model eukaryote.</title>
        <authorList>
            <person name="Eisen J.A."/>
            <person name="Coyne R.S."/>
            <person name="Wu M."/>
            <person name="Wu D."/>
            <person name="Thiagarajan M."/>
            <person name="Wortman J.R."/>
            <person name="Badger J.H."/>
            <person name="Ren Q."/>
            <person name="Amedeo P."/>
            <person name="Jones K.M."/>
            <person name="Tallon L.J."/>
            <person name="Delcher A.L."/>
            <person name="Salzberg S.L."/>
            <person name="Silva J.C."/>
            <person name="Haas B.J."/>
            <person name="Majoros W.H."/>
            <person name="Farzad M."/>
            <person name="Carlton J.M."/>
            <person name="Smith R.K. Jr."/>
            <person name="Garg J."/>
            <person name="Pearlman R.E."/>
            <person name="Karrer K.M."/>
            <person name="Sun L."/>
            <person name="Manning G."/>
            <person name="Elde N.C."/>
            <person name="Turkewitz A.P."/>
            <person name="Asai D.J."/>
            <person name="Wilkes D.E."/>
            <person name="Wang Y."/>
            <person name="Cai H."/>
            <person name="Collins K."/>
            <person name="Stewart B.A."/>
            <person name="Lee S.R."/>
            <person name="Wilamowska K."/>
            <person name="Weinberg Z."/>
            <person name="Ruzzo W.L."/>
            <person name="Wloga D."/>
            <person name="Gaertig J."/>
            <person name="Frankel J."/>
            <person name="Tsao C.-C."/>
            <person name="Gorovsky M.A."/>
            <person name="Keeling P.J."/>
            <person name="Waller R.F."/>
            <person name="Patron N.J."/>
            <person name="Cherry J.M."/>
            <person name="Stover N.A."/>
            <person name="Krieger C.J."/>
            <person name="del Toro C."/>
            <person name="Ryder H.F."/>
            <person name="Williamson S.C."/>
            <person name="Barbeau R.A."/>
            <person name="Hamilton E.P."/>
            <person name="Orias E."/>
        </authorList>
    </citation>
    <scope>NUCLEOTIDE SEQUENCE [LARGE SCALE GENOMIC DNA]</scope>
    <source>
        <strain evidence="4">SB210</strain>
    </source>
</reference>
<protein>
    <submittedName>
        <fullName evidence="3">Uncharacterized protein</fullName>
    </submittedName>
</protein>
<dbReference type="RefSeq" id="XP_001021876.2">
    <property type="nucleotide sequence ID" value="XM_001021876.2"/>
</dbReference>
<feature type="coiled-coil region" evidence="1">
    <location>
        <begin position="1402"/>
        <end position="1549"/>
    </location>
</feature>
<dbReference type="EMBL" id="GG662564">
    <property type="protein sequence ID" value="EAS01631.2"/>
    <property type="molecule type" value="Genomic_DNA"/>
</dbReference>
<feature type="coiled-coil region" evidence="1">
    <location>
        <begin position="1309"/>
        <end position="1350"/>
    </location>
</feature>
<evidence type="ECO:0000313" key="4">
    <source>
        <dbReference type="Proteomes" id="UP000009168"/>
    </source>
</evidence>
<name>I7MLB8_TETTS</name>
<evidence type="ECO:0000313" key="3">
    <source>
        <dbReference type="EMBL" id="EAS01631.2"/>
    </source>
</evidence>
<evidence type="ECO:0000256" key="2">
    <source>
        <dbReference type="SAM" id="MobiDB-lite"/>
    </source>
</evidence>
<dbReference type="KEGG" id="tet:TTHERM_00933200"/>